<dbReference type="FunFam" id="3.30.160.60:FF:000069">
    <property type="entry name" value="Zinc finger protein 572"/>
    <property type="match status" value="1"/>
</dbReference>
<feature type="domain" description="C2H2-type" evidence="13">
    <location>
        <begin position="778"/>
        <end position="805"/>
    </location>
</feature>
<dbReference type="Pfam" id="PF00075">
    <property type="entry name" value="RNase_H"/>
    <property type="match status" value="1"/>
</dbReference>
<dbReference type="InterPro" id="IPR036397">
    <property type="entry name" value="RNaseH_sf"/>
</dbReference>
<feature type="domain" description="C2H2-type" evidence="13">
    <location>
        <begin position="834"/>
        <end position="861"/>
    </location>
</feature>
<dbReference type="GO" id="GO:0000978">
    <property type="term" value="F:RNA polymerase II cis-regulatory region sequence-specific DNA binding"/>
    <property type="evidence" value="ECO:0007669"/>
    <property type="project" value="TreeGrafter"/>
</dbReference>
<evidence type="ECO:0000256" key="9">
    <source>
        <dbReference type="ARBA" id="ARBA00023163"/>
    </source>
</evidence>
<dbReference type="InterPro" id="IPR036236">
    <property type="entry name" value="Znf_C2H2_sf"/>
</dbReference>
<feature type="domain" description="C2H2-type" evidence="13">
    <location>
        <begin position="806"/>
        <end position="833"/>
    </location>
</feature>
<feature type="domain" description="C2H2-type" evidence="13">
    <location>
        <begin position="750"/>
        <end position="777"/>
    </location>
</feature>
<evidence type="ECO:0000256" key="6">
    <source>
        <dbReference type="ARBA" id="ARBA00022833"/>
    </source>
</evidence>
<evidence type="ECO:0000259" key="14">
    <source>
        <dbReference type="PROSITE" id="PS50879"/>
    </source>
</evidence>
<comment type="subcellular location">
    <subcellularLocation>
        <location evidence="1">Nucleus</location>
    </subcellularLocation>
</comment>
<dbReference type="InterPro" id="IPR050527">
    <property type="entry name" value="Snail/Krueppel_Znf"/>
</dbReference>
<keyword evidence="3" id="KW-0479">Metal-binding</keyword>
<feature type="region of interest" description="Disordered" evidence="12">
    <location>
        <begin position="1"/>
        <end position="39"/>
    </location>
</feature>
<dbReference type="FunFam" id="3.30.160.60:FF:000188">
    <property type="entry name" value="Zinc finger protein 787"/>
    <property type="match status" value="1"/>
</dbReference>
<dbReference type="FunFam" id="3.30.160.60:FF:002343">
    <property type="entry name" value="Zinc finger protein 33A"/>
    <property type="match status" value="1"/>
</dbReference>
<dbReference type="Pfam" id="PF02093">
    <property type="entry name" value="Gag_p30"/>
    <property type="match status" value="1"/>
</dbReference>
<feature type="domain" description="C2H2-type" evidence="13">
    <location>
        <begin position="1028"/>
        <end position="1055"/>
    </location>
</feature>
<keyword evidence="10" id="KW-0539">Nucleus</keyword>
<dbReference type="PROSITE" id="PS50157">
    <property type="entry name" value="ZINC_FINGER_C2H2_2"/>
    <property type="match status" value="11"/>
</dbReference>
<evidence type="ECO:0000259" key="13">
    <source>
        <dbReference type="PROSITE" id="PS50157"/>
    </source>
</evidence>
<feature type="region of interest" description="Disordered" evidence="12">
    <location>
        <begin position="124"/>
        <end position="144"/>
    </location>
</feature>
<feature type="domain" description="C2H2-type" evidence="13">
    <location>
        <begin position="722"/>
        <end position="749"/>
    </location>
</feature>
<dbReference type="PANTHER" id="PTHR24388">
    <property type="entry name" value="ZINC FINGER PROTEIN"/>
    <property type="match status" value="1"/>
</dbReference>
<evidence type="ECO:0000256" key="12">
    <source>
        <dbReference type="SAM" id="MobiDB-lite"/>
    </source>
</evidence>
<reference evidence="15 16" key="1">
    <citation type="submission" date="2018-07" db="EMBL/GenBank/DDBJ databases">
        <title>A high quality draft genome assembly of the barn swallow (H. rustica rustica).</title>
        <authorList>
            <person name="Formenti G."/>
            <person name="Chiara M."/>
            <person name="Poveda L."/>
            <person name="Francoijs K.-J."/>
            <person name="Bonisoli-Alquati A."/>
            <person name="Canova L."/>
            <person name="Gianfranceschi L."/>
            <person name="Horner D.S."/>
            <person name="Saino N."/>
        </authorList>
    </citation>
    <scope>NUCLEOTIDE SEQUENCE [LARGE SCALE GENOMIC DNA]</scope>
    <source>
        <strain evidence="15">Chelidonia</strain>
        <tissue evidence="15">Blood</tissue>
    </source>
</reference>
<dbReference type="PANTHER" id="PTHR24388:SF96">
    <property type="entry name" value="GENE, 32687-RELATED"/>
    <property type="match status" value="1"/>
</dbReference>
<comment type="caution">
    <text evidence="15">The sequence shown here is derived from an EMBL/GenBank/DDBJ whole genome shotgun (WGS) entry which is preliminary data.</text>
</comment>
<dbReference type="PROSITE" id="PS50879">
    <property type="entry name" value="RNASE_H_1"/>
    <property type="match status" value="1"/>
</dbReference>
<dbReference type="Pfam" id="PF00096">
    <property type="entry name" value="zf-C2H2"/>
    <property type="match status" value="9"/>
</dbReference>
<feature type="region of interest" description="Disordered" evidence="12">
    <location>
        <begin position="659"/>
        <end position="688"/>
    </location>
</feature>
<keyword evidence="7" id="KW-0805">Transcription regulation</keyword>
<dbReference type="GO" id="GO:0008270">
    <property type="term" value="F:zinc ion binding"/>
    <property type="evidence" value="ECO:0007669"/>
    <property type="project" value="UniProtKB-KW"/>
</dbReference>
<gene>
    <name evidence="15" type="ORF">DUI87_19698</name>
</gene>
<dbReference type="GO" id="GO:0019068">
    <property type="term" value="P:virion assembly"/>
    <property type="evidence" value="ECO:0007669"/>
    <property type="project" value="InterPro"/>
</dbReference>
<feature type="domain" description="C2H2-type" evidence="13">
    <location>
        <begin position="1056"/>
        <end position="1083"/>
    </location>
</feature>
<dbReference type="FunFam" id="3.30.160.60:FF:000135">
    <property type="entry name" value="Zinc finger protein 358"/>
    <property type="match status" value="2"/>
</dbReference>
<keyword evidence="8" id="KW-0238">DNA-binding</keyword>
<feature type="domain" description="C2H2-type" evidence="13">
    <location>
        <begin position="694"/>
        <end position="721"/>
    </location>
</feature>
<dbReference type="Proteomes" id="UP000269221">
    <property type="component" value="Unassembled WGS sequence"/>
</dbReference>
<feature type="domain" description="RNase H type-1" evidence="14">
    <location>
        <begin position="403"/>
        <end position="551"/>
    </location>
</feature>
<accession>A0A3M0JRR7</accession>
<keyword evidence="9" id="KW-0804">Transcription</keyword>
<dbReference type="Gene3D" id="3.30.160.60">
    <property type="entry name" value="Classic Zinc Finger"/>
    <property type="match status" value="13"/>
</dbReference>
<feature type="domain" description="C2H2-type" evidence="13">
    <location>
        <begin position="890"/>
        <end position="917"/>
    </location>
</feature>
<sequence length="1098" mass="125595">MAPQVPAEAKHTPPARRTRRQLKRMNEAESEGEGEKANLFPLREVPTAPGIIGYVNVPINTSDVRAFKKEMGKLMDDPLGVSERLDEFLGTSIYSYEDLTAILRSLFNTEEREMIRQAGIREWERQNPQSTLGDQKWPSQDPRWNAQTEEGRRNMINMRNIIIQGIREAVPRGQNLSKAFGECQGKEETPTEWLERLRKSLQIYSGTDPDSPVGEVLLKTQFVAKSWEDIRKKLEKIEGWQEKGLQELLREAQKIYMRRDEEKQKIQARVLVAAVREAQKQERPQASEKPLRKGPSKGPAIVAVALLVEEAKKITFGAPMVVYTPHNVRTILKQKAEKWLTDARLLKYEAVLIHAPELELKTTQASNPAGFLYGEALGKPMHNCSDLIELQPKVREDLEDEELYEGEKWFVDGSARVIEGKRKSGYAIINGKTGEVVKSDLLSTSWSAQACELYAVLQALRELKGKTGTIFTDSKYAFGVVHTFGKIWEERGLINTRGKNLVHEDLIRQILETVREPKAIAVVYVKGHQAGLQFRIRGNNLANQEARKAALLTLDIPENITKGPQEFPPHPTEKEIEEFKKIGGTLENGKWKLTDGRELIPKAYARTILKRLHSQTHWGTQALAEQFLKFFGCKEKQLRMETREDKSLRQNLVEEAVLSSSMAQESNGEEKIKRSRGRRGSKAIPGCSEEERPTLCQEGGQSFSQGSELVVHEQLHDGEKPHKCLECGKSFSWNSFLISHQRIHTGERPYECGECGMSFSQSCSLRYHQRIHTRERPYECEQCGKSFIQRSHLICHQNIHTEERPYKCGECGKGFNQRSKLIIHQMIHTGERPYECPECGKRFQTSSGLLVHERIHRAERPFRCPVCRKGFKHNSALITHRRIHTGERPYECPQCGKRFSDGSHLTRHQRRHRQGAENGDPGGQIPRAEPCGRGHFEQLHSAGLQREGKAPDILHKEGFQTHPRVLGEGKTQPVPGRWRSFSQSSHLIQHQMIQTGDWPYKCGECGKGFKHNSTLVTHRRIHTGERLYECGECRKNFIRRSQLVCHQRIHTGERPYECGECGMSFSHSSILIRHQRIHTRERPYQCEQCGKCFIQTPT</sequence>
<evidence type="ECO:0000256" key="2">
    <source>
        <dbReference type="ARBA" id="ARBA00006991"/>
    </source>
</evidence>
<dbReference type="AlphaFoldDB" id="A0A3M0JRR7"/>
<dbReference type="GO" id="GO:0005634">
    <property type="term" value="C:nucleus"/>
    <property type="evidence" value="ECO:0007669"/>
    <property type="project" value="UniProtKB-SubCell"/>
</dbReference>
<keyword evidence="5 11" id="KW-0863">Zinc-finger</keyword>
<dbReference type="SMART" id="SM00355">
    <property type="entry name" value="ZnF_C2H2"/>
    <property type="match status" value="11"/>
</dbReference>
<keyword evidence="4" id="KW-0677">Repeat</keyword>
<dbReference type="OrthoDB" id="9049599at2759"/>
<dbReference type="InterPro" id="IPR012337">
    <property type="entry name" value="RNaseH-like_sf"/>
</dbReference>
<dbReference type="EMBL" id="QRBI01000129">
    <property type="protein sequence ID" value="RMC03706.1"/>
    <property type="molecule type" value="Genomic_DNA"/>
</dbReference>
<evidence type="ECO:0000256" key="10">
    <source>
        <dbReference type="ARBA" id="ARBA00023242"/>
    </source>
</evidence>
<dbReference type="Gene3D" id="1.10.340.70">
    <property type="match status" value="1"/>
</dbReference>
<dbReference type="GO" id="GO:0000981">
    <property type="term" value="F:DNA-binding transcription factor activity, RNA polymerase II-specific"/>
    <property type="evidence" value="ECO:0007669"/>
    <property type="project" value="TreeGrafter"/>
</dbReference>
<dbReference type="FunFam" id="3.30.160.60:FF:001270">
    <property type="entry name" value="zinc finger protein 583 isoform X1"/>
    <property type="match status" value="2"/>
</dbReference>
<dbReference type="STRING" id="333673.A0A3M0JRR7"/>
<dbReference type="Gene3D" id="1.10.375.10">
    <property type="entry name" value="Human Immunodeficiency Virus Type 1 Capsid Protein"/>
    <property type="match status" value="1"/>
</dbReference>
<feature type="compositionally biased region" description="Basic residues" evidence="12">
    <location>
        <begin position="13"/>
        <end position="23"/>
    </location>
</feature>
<dbReference type="FunFam" id="3.30.160.60:FF:000690">
    <property type="entry name" value="Zinc finger protein 354C"/>
    <property type="match status" value="1"/>
</dbReference>
<evidence type="ECO:0000256" key="8">
    <source>
        <dbReference type="ARBA" id="ARBA00023125"/>
    </source>
</evidence>
<dbReference type="SUPFAM" id="SSF57667">
    <property type="entry name" value="beta-beta-alpha zinc fingers"/>
    <property type="match status" value="6"/>
</dbReference>
<dbReference type="Gene3D" id="3.30.420.10">
    <property type="entry name" value="Ribonuclease H-like superfamily/Ribonuclease H"/>
    <property type="match status" value="1"/>
</dbReference>
<evidence type="ECO:0000313" key="15">
    <source>
        <dbReference type="EMBL" id="RMC03706.1"/>
    </source>
</evidence>
<dbReference type="SUPFAM" id="SSF53098">
    <property type="entry name" value="Ribonuclease H-like"/>
    <property type="match status" value="1"/>
</dbReference>
<evidence type="ECO:0000256" key="11">
    <source>
        <dbReference type="PROSITE-ProRule" id="PRU00042"/>
    </source>
</evidence>
<dbReference type="PROSITE" id="PS00028">
    <property type="entry name" value="ZINC_FINGER_C2H2_1"/>
    <property type="match status" value="10"/>
</dbReference>
<comment type="similarity">
    <text evidence="2">Belongs to the krueppel C2H2-type zinc-finger protein family.</text>
</comment>
<organism evidence="15 16">
    <name type="scientific">Hirundo rustica rustica</name>
    <dbReference type="NCBI Taxonomy" id="333673"/>
    <lineage>
        <taxon>Eukaryota</taxon>
        <taxon>Metazoa</taxon>
        <taxon>Chordata</taxon>
        <taxon>Craniata</taxon>
        <taxon>Vertebrata</taxon>
        <taxon>Euteleostomi</taxon>
        <taxon>Archelosauria</taxon>
        <taxon>Archosauria</taxon>
        <taxon>Dinosauria</taxon>
        <taxon>Saurischia</taxon>
        <taxon>Theropoda</taxon>
        <taxon>Coelurosauria</taxon>
        <taxon>Aves</taxon>
        <taxon>Neognathae</taxon>
        <taxon>Neoaves</taxon>
        <taxon>Telluraves</taxon>
        <taxon>Australaves</taxon>
        <taxon>Passeriformes</taxon>
        <taxon>Sylvioidea</taxon>
        <taxon>Hirundinidae</taxon>
        <taxon>Hirundo</taxon>
    </lineage>
</organism>
<name>A0A3M0JRR7_HIRRU</name>
<dbReference type="InterPro" id="IPR002156">
    <property type="entry name" value="RNaseH_domain"/>
</dbReference>
<dbReference type="InterPro" id="IPR013087">
    <property type="entry name" value="Znf_C2H2_type"/>
</dbReference>
<dbReference type="SUPFAM" id="SSF47943">
    <property type="entry name" value="Retrovirus capsid protein, N-terminal core domain"/>
    <property type="match status" value="1"/>
</dbReference>
<evidence type="ECO:0000256" key="1">
    <source>
        <dbReference type="ARBA" id="ARBA00004123"/>
    </source>
</evidence>
<feature type="domain" description="C2H2-type" evidence="13">
    <location>
        <begin position="1000"/>
        <end position="1027"/>
    </location>
</feature>
<evidence type="ECO:0000256" key="4">
    <source>
        <dbReference type="ARBA" id="ARBA00022737"/>
    </source>
</evidence>
<feature type="domain" description="C2H2-type" evidence="13">
    <location>
        <begin position="862"/>
        <end position="889"/>
    </location>
</feature>
<feature type="region of interest" description="Disordered" evidence="12">
    <location>
        <begin position="901"/>
        <end position="934"/>
    </location>
</feature>
<dbReference type="FunFam" id="3.30.160.60:FF:000478">
    <property type="entry name" value="Zinc finger protein 133"/>
    <property type="match status" value="1"/>
</dbReference>
<dbReference type="GO" id="GO:0004523">
    <property type="term" value="F:RNA-DNA hybrid ribonuclease activity"/>
    <property type="evidence" value="ECO:0007669"/>
    <property type="project" value="InterPro"/>
</dbReference>
<evidence type="ECO:0000256" key="7">
    <source>
        <dbReference type="ARBA" id="ARBA00023015"/>
    </source>
</evidence>
<evidence type="ECO:0000256" key="5">
    <source>
        <dbReference type="ARBA" id="ARBA00022771"/>
    </source>
</evidence>
<evidence type="ECO:0008006" key="17">
    <source>
        <dbReference type="Google" id="ProtNLM"/>
    </source>
</evidence>
<dbReference type="InterPro" id="IPR003036">
    <property type="entry name" value="Gag_P30"/>
</dbReference>
<evidence type="ECO:0000313" key="16">
    <source>
        <dbReference type="Proteomes" id="UP000269221"/>
    </source>
</evidence>
<keyword evidence="6" id="KW-0862">Zinc</keyword>
<proteinExistence type="inferred from homology"/>
<dbReference type="InterPro" id="IPR008919">
    <property type="entry name" value="Retrov_capsid_N"/>
</dbReference>
<evidence type="ECO:0000256" key="3">
    <source>
        <dbReference type="ARBA" id="ARBA00022723"/>
    </source>
</evidence>
<keyword evidence="16" id="KW-1185">Reference proteome</keyword>
<protein>
    <recommendedName>
        <fullName evidence="17">RNase H type-1 domain-containing protein</fullName>
    </recommendedName>
</protein>
<dbReference type="FunFam" id="3.30.160.60:FF:000295">
    <property type="entry name" value="zinc finger protein 19"/>
    <property type="match status" value="1"/>
</dbReference>